<reference evidence="2" key="2">
    <citation type="submission" date="2014-06" db="EMBL/GenBank/DDBJ databases">
        <authorList>
            <person name="Foray V.V."/>
        </authorList>
    </citation>
    <scope>NUCLEOTIDE SEQUENCE</scope>
    <source>
        <strain evidence="2">CWBI-2.3</strain>
    </source>
</reference>
<organism evidence="2 3">
    <name type="scientific">Serratia symbiotica</name>
    <dbReference type="NCBI Taxonomy" id="138074"/>
    <lineage>
        <taxon>Bacteria</taxon>
        <taxon>Pseudomonadati</taxon>
        <taxon>Pseudomonadota</taxon>
        <taxon>Gammaproteobacteria</taxon>
        <taxon>Enterobacterales</taxon>
        <taxon>Yersiniaceae</taxon>
        <taxon>Serratia</taxon>
    </lineage>
</organism>
<dbReference type="EMBL" id="CP050855">
    <property type="protein sequence ID" value="QLH62001.1"/>
    <property type="molecule type" value="Genomic_DNA"/>
</dbReference>
<dbReference type="Proteomes" id="UP000042738">
    <property type="component" value="Chromosome"/>
</dbReference>
<dbReference type="RefSeq" id="WP_040264701.1">
    <property type="nucleotide sequence ID" value="NZ_CP050855.1"/>
</dbReference>
<protein>
    <submittedName>
        <fullName evidence="2">Uncharacterized protein</fullName>
    </submittedName>
</protein>
<name>A0A068YZJ0_9GAMM</name>
<reference evidence="2" key="3">
    <citation type="submission" date="2020-04" db="EMBL/GenBank/DDBJ databases">
        <title>Genomic Insight into Nascent Stage of Mutualistic Insect Bacterial Symbioses through the Bacterial Symbiont Serratia symbiotica.</title>
        <authorList>
            <person name="Renoz F."/>
            <person name="Foray V."/>
            <person name="Ambroise J."/>
            <person name="Baa-Puyoulet P."/>
            <person name="Bearzatto B."/>
            <person name="Mendez G.L."/>
            <person name="Vanderpoorten A."/>
            <person name="Mahillon J."/>
            <person name="Gala J.-L."/>
            <person name="Calevro F."/>
            <person name="Hance T."/>
        </authorList>
    </citation>
    <scope>NUCLEOTIDE SEQUENCE</scope>
    <source>
        <strain evidence="2">CWBI-2.3</strain>
    </source>
</reference>
<reference evidence="2 3" key="1">
    <citation type="journal article" date="2014" name="Genome Announc.">
        <title>Whole-Genome Sequence of Serratia symbiotica Strain CWBI-2.3T, a Free-Living Symbiont of the Black Bean Aphid Aphis fabae.</title>
        <authorList>
            <person name="Foray V."/>
            <person name="Grigorescu A.S."/>
            <person name="Sabri A."/>
            <person name="Haubruge E."/>
            <person name="Lognay G."/>
            <person name="Francis F."/>
            <person name="Fauconnier M.L."/>
            <person name="Hance T."/>
            <person name="Thonart P."/>
        </authorList>
    </citation>
    <scope>NUCLEOTIDE SEQUENCE [LARGE SCALE GENOMIC DNA]</scope>
    <source>
        <strain evidence="2">CWBI-2.3</strain>
    </source>
</reference>
<sequence length="94" mass="10145">MAKVIFDITENDAVPTDKSGHISVPVTISVGIEGLNDGRPGHSECLALIMKQNAADILMIIKEIYIMKLKGSGNIEVNAALFNVNEQQGDKNVH</sequence>
<evidence type="ECO:0000313" key="1">
    <source>
        <dbReference type="EMBL" id="QLH62001.1"/>
    </source>
</evidence>
<dbReference type="EMBL" id="CP050855">
    <property type="protein sequence ID" value="QLH63078.1"/>
    <property type="molecule type" value="Genomic_DNA"/>
</dbReference>
<evidence type="ECO:0000313" key="2">
    <source>
        <dbReference type="EMBL" id="QLH63078.1"/>
    </source>
</evidence>
<dbReference type="STRING" id="138074.SYMBAF_180096"/>
<dbReference type="GeneID" id="93736683"/>
<accession>A0A068YZJ0</accession>
<dbReference type="AlphaFoldDB" id="A0A068YZJ0"/>
<evidence type="ECO:0000313" key="3">
    <source>
        <dbReference type="Proteomes" id="UP000042738"/>
    </source>
</evidence>
<gene>
    <name evidence="1" type="ORF">SYMBAF_02290</name>
    <name evidence="2" type="ORF">SYMBAF_09270</name>
</gene>
<proteinExistence type="predicted"/>